<dbReference type="PANTHER" id="PTHR43798">
    <property type="entry name" value="MONOACYLGLYCEROL LIPASE"/>
    <property type="match status" value="1"/>
</dbReference>
<accession>A0A7R6P3F9</accession>
<keyword evidence="1" id="KW-0378">Hydrolase</keyword>
<evidence type="ECO:0000313" key="4">
    <source>
        <dbReference type="Proteomes" id="UP000595663"/>
    </source>
</evidence>
<dbReference type="SUPFAM" id="SSF53474">
    <property type="entry name" value="alpha/beta-Hydrolases"/>
    <property type="match status" value="1"/>
</dbReference>
<dbReference type="EMBL" id="AP014545">
    <property type="protein sequence ID" value="BBB26299.1"/>
    <property type="molecule type" value="Genomic_DNA"/>
</dbReference>
<dbReference type="InterPro" id="IPR029058">
    <property type="entry name" value="AB_hydrolase_fold"/>
</dbReference>
<evidence type="ECO:0000256" key="1">
    <source>
        <dbReference type="ARBA" id="ARBA00022801"/>
    </source>
</evidence>
<dbReference type="AlphaFoldDB" id="A0A7R6P3F9"/>
<dbReference type="GO" id="GO:0016787">
    <property type="term" value="F:hydrolase activity"/>
    <property type="evidence" value="ECO:0007669"/>
    <property type="project" value="UniProtKB-KW"/>
</dbReference>
<name>A0A7R6P3F9_9GAMM</name>
<dbReference type="Gene3D" id="3.40.50.1820">
    <property type="entry name" value="alpha/beta hydrolase"/>
    <property type="match status" value="1"/>
</dbReference>
<protein>
    <recommendedName>
        <fullName evidence="2">AB hydrolase-1 domain-containing protein</fullName>
    </recommendedName>
</protein>
<dbReference type="InterPro" id="IPR050266">
    <property type="entry name" value="AB_hydrolase_sf"/>
</dbReference>
<dbReference type="Pfam" id="PF00561">
    <property type="entry name" value="Abhydrolase_1"/>
    <property type="match status" value="1"/>
</dbReference>
<dbReference type="GO" id="GO:0016020">
    <property type="term" value="C:membrane"/>
    <property type="evidence" value="ECO:0007669"/>
    <property type="project" value="TreeGrafter"/>
</dbReference>
<evidence type="ECO:0000259" key="2">
    <source>
        <dbReference type="Pfam" id="PF00561"/>
    </source>
</evidence>
<proteinExistence type="predicted"/>
<feature type="domain" description="AB hydrolase-1" evidence="2">
    <location>
        <begin position="26"/>
        <end position="266"/>
    </location>
</feature>
<dbReference type="KEGG" id="ajp:AMJAP_1704"/>
<keyword evidence="4" id="KW-1185">Reference proteome</keyword>
<dbReference type="PANTHER" id="PTHR43798:SF31">
    <property type="entry name" value="AB HYDROLASE SUPERFAMILY PROTEIN YCLE"/>
    <property type="match status" value="1"/>
</dbReference>
<evidence type="ECO:0000313" key="3">
    <source>
        <dbReference type="EMBL" id="BBB26299.1"/>
    </source>
</evidence>
<reference evidence="3 4" key="1">
    <citation type="journal article" date="2008" name="Int. J. Syst. Evol. Microbiol.">
        <title>Amphritea japonica sp. nov. and Amphritea balenae sp. nov., isolated from the sediment adjacent to sperm whale carcasses off Kagoshima, Japan.</title>
        <authorList>
            <person name="Miyazaki M."/>
            <person name="Nogi Y."/>
            <person name="Fujiwara Y."/>
            <person name="Kawato M."/>
            <person name="Nagahama T."/>
            <person name="Kubokawa K."/>
            <person name="Horikoshi K."/>
        </authorList>
    </citation>
    <scope>NUCLEOTIDE SEQUENCE [LARGE SCALE GENOMIC DNA]</scope>
    <source>
        <strain evidence="3 4">ATCC BAA-1530</strain>
    </source>
</reference>
<gene>
    <name evidence="3" type="ORF">AMJAP_1704</name>
</gene>
<organism evidence="3 4">
    <name type="scientific">Amphritea japonica ATCC BAA-1530</name>
    <dbReference type="NCBI Taxonomy" id="1278309"/>
    <lineage>
        <taxon>Bacteria</taxon>
        <taxon>Pseudomonadati</taxon>
        <taxon>Pseudomonadota</taxon>
        <taxon>Gammaproteobacteria</taxon>
        <taxon>Oceanospirillales</taxon>
        <taxon>Oceanospirillaceae</taxon>
        <taxon>Amphritea</taxon>
    </lineage>
</organism>
<sequence length="283" mass="32470">MFEIMEKITLKDGSSLRYLRFGKGRPIIFLHGWSSSGKDWLPFASELAENHEVFCWDARGHGGHPLESGTSTHVQDMAADLQALIKHHQLENVLLLGHSMGALTLWQYIQDFGCDLLAGVCIIDQSPKLVTDDQWQKGVYGNFDKQANQQLIAQLRENFAEGLLQLVANGYNKKSYDNYHQNSHSFQRLRQHLETLEGEPLVKCWESLTQADFRAVLPQISVPALLIYGDESQFYSQQVAEYVRDSIPNTELHIYEASDHSPHLFHRERFIWDLQQFAQKLEG</sequence>
<dbReference type="InterPro" id="IPR000073">
    <property type="entry name" value="AB_hydrolase_1"/>
</dbReference>
<dbReference type="Proteomes" id="UP000595663">
    <property type="component" value="Chromosome"/>
</dbReference>